<reference evidence="1 2" key="2">
    <citation type="journal article" date="2013" name="Genome Biol. Evol.">
        <title>Genome sequencing of Giardia lamblia genotypes A2 and B isolates (DH and GS) and comparative analysis with the genomes of genotypes A1 and E (WB and Pig).</title>
        <authorList>
            <person name="Adam R.D."/>
            <person name="Dahlstrom E.W."/>
            <person name="Martens C.A."/>
            <person name="Bruno D.P."/>
            <person name="Barbian K.D."/>
            <person name="Ricklefs S.M."/>
            <person name="Hernandez M.M."/>
            <person name="Narla N.P."/>
            <person name="Patel R.B."/>
            <person name="Porcella S.F."/>
            <person name="Nash T.E."/>
        </authorList>
    </citation>
    <scope>NUCLEOTIDE SEQUENCE [LARGE SCALE GENOMIC DNA]</scope>
    <source>
        <strain evidence="1 2">GS</strain>
    </source>
</reference>
<dbReference type="VEuPathDB" id="GiardiaDB:GL50581_602"/>
<proteinExistence type="predicted"/>
<feature type="non-terminal residue" evidence="1">
    <location>
        <position position="1"/>
    </location>
</feature>
<organism evidence="1 2">
    <name type="scientific">Giardia intestinalis</name>
    <name type="common">Giardia lamblia</name>
    <dbReference type="NCBI Taxonomy" id="5741"/>
    <lineage>
        <taxon>Eukaryota</taxon>
        <taxon>Metamonada</taxon>
        <taxon>Diplomonadida</taxon>
        <taxon>Hexamitidae</taxon>
        <taxon>Giardiinae</taxon>
        <taxon>Giardia</taxon>
    </lineage>
</organism>
<gene>
    <name evidence="1" type="ORF">GSB_7685</name>
</gene>
<name>V6TQI4_GIAIN</name>
<dbReference type="VEuPathDB" id="GiardiaDB:QR46_1600"/>
<dbReference type="VEuPathDB" id="GiardiaDB:GL50803_007685"/>
<dbReference type="AlphaFoldDB" id="V6TQI4"/>
<dbReference type="VEuPathDB" id="GiardiaDB:DHA2_7685"/>
<dbReference type="OrthoDB" id="10253336at2759"/>
<evidence type="ECO:0000313" key="1">
    <source>
        <dbReference type="EMBL" id="ESU40986.1"/>
    </source>
</evidence>
<dbReference type="EMBL" id="AHHH01000156">
    <property type="protein sequence ID" value="ESU40986.1"/>
    <property type="molecule type" value="Genomic_DNA"/>
</dbReference>
<comment type="caution">
    <text evidence="1">The sequence shown here is derived from an EMBL/GenBank/DDBJ whole genome shotgun (WGS) entry which is preliminary data.</text>
</comment>
<protein>
    <submittedName>
        <fullName evidence="1">Uncharacterized protein</fullName>
    </submittedName>
</protein>
<dbReference type="Proteomes" id="UP000018040">
    <property type="component" value="Unassembled WGS sequence"/>
</dbReference>
<accession>V6TQI4</accession>
<sequence>VVPEKNKNGDEDIQHTELALRERFLLMQSGFSFGGSLAPAVDLSRGSTGGFGVGPLSGSELGLSQLNTTSSAFTFGQKPGLVHSTSGAANQQGGSNEAPSGKMALSKLKQLYREFAEEASNHITAFTTHYRDIYELDLEVHRLRDELKSFKGKLETISNSQYQALKQLQDLVSSSEAVNESLLETERKIKTPKNDKLLFTHVFDKIDIFGEEICDMMKKFPGGVDVADIFCSLAEQRDLCMWINNFIAS</sequence>
<reference evidence="2" key="1">
    <citation type="submission" date="2012-02" db="EMBL/GenBank/DDBJ databases">
        <title>Genome sequencing of Giardia lamblia Genotypes A2 and B isolates (DH and GS) and comparative analysis with the genomes of Genotypes A1 and E (WB and Pig).</title>
        <authorList>
            <person name="Adam R."/>
            <person name="Dahlstrom E."/>
            <person name="Martens C."/>
            <person name="Bruno D."/>
            <person name="Barbian K."/>
            <person name="Porcella S.F."/>
            <person name="Nash T."/>
        </authorList>
    </citation>
    <scope>NUCLEOTIDE SEQUENCE</scope>
    <source>
        <strain evidence="2">GS</strain>
    </source>
</reference>
<evidence type="ECO:0000313" key="2">
    <source>
        <dbReference type="Proteomes" id="UP000018040"/>
    </source>
</evidence>